<evidence type="ECO:0000259" key="5">
    <source>
        <dbReference type="Pfam" id="PF04542"/>
    </source>
</evidence>
<feature type="domain" description="RNA polymerase sigma-70 region 2" evidence="5">
    <location>
        <begin position="10"/>
        <end position="75"/>
    </location>
</feature>
<dbReference type="PANTHER" id="PTHR43133">
    <property type="entry name" value="RNA POLYMERASE ECF-TYPE SIGMA FACTO"/>
    <property type="match status" value="1"/>
</dbReference>
<dbReference type="InterPro" id="IPR036388">
    <property type="entry name" value="WH-like_DNA-bd_sf"/>
</dbReference>
<dbReference type="Gene3D" id="1.10.1740.10">
    <property type="match status" value="1"/>
</dbReference>
<keyword evidence="4" id="KW-0804">Transcription</keyword>
<evidence type="ECO:0000256" key="3">
    <source>
        <dbReference type="ARBA" id="ARBA00023082"/>
    </source>
</evidence>
<sequence>MEETAFLQQIDQHQGIIHKICRLYRDSPEDREDLFQEIVFQLWKTKHTFQGKAKFSSWMYRVALSTAMATFRKKKPAIIYTPELPDIPQTEDEDQQRQQLLAALKQLDDADKALMALYLDDLSYEEIAEIAGISENYVGVKLTRIRNRIIKILGTWTH</sequence>
<dbReference type="InterPro" id="IPR014284">
    <property type="entry name" value="RNA_pol_sigma-70_dom"/>
</dbReference>
<evidence type="ECO:0000313" key="8">
    <source>
        <dbReference type="Proteomes" id="UP000185003"/>
    </source>
</evidence>
<dbReference type="InterPro" id="IPR013325">
    <property type="entry name" value="RNA_pol_sigma_r2"/>
</dbReference>
<dbReference type="STRING" id="536979.SAMN04488055_1099"/>
<gene>
    <name evidence="7" type="ORF">SAMN04488055_1099</name>
</gene>
<dbReference type="PANTHER" id="PTHR43133:SF45">
    <property type="entry name" value="RNA POLYMERASE ECF-TYPE SIGMA FACTOR"/>
    <property type="match status" value="1"/>
</dbReference>
<dbReference type="EMBL" id="FSRA01000001">
    <property type="protein sequence ID" value="SIN74589.1"/>
    <property type="molecule type" value="Genomic_DNA"/>
</dbReference>
<dbReference type="GO" id="GO:0003677">
    <property type="term" value="F:DNA binding"/>
    <property type="evidence" value="ECO:0007669"/>
    <property type="project" value="InterPro"/>
</dbReference>
<dbReference type="Pfam" id="PF04542">
    <property type="entry name" value="Sigma70_r2"/>
    <property type="match status" value="1"/>
</dbReference>
<feature type="domain" description="RNA polymerase sigma factor 70 region 4 type 2" evidence="6">
    <location>
        <begin position="97"/>
        <end position="148"/>
    </location>
</feature>
<comment type="similarity">
    <text evidence="1">Belongs to the sigma-70 factor family. ECF subfamily.</text>
</comment>
<dbReference type="InterPro" id="IPR039425">
    <property type="entry name" value="RNA_pol_sigma-70-like"/>
</dbReference>
<keyword evidence="2" id="KW-0805">Transcription regulation</keyword>
<dbReference type="GO" id="GO:0006352">
    <property type="term" value="P:DNA-templated transcription initiation"/>
    <property type="evidence" value="ECO:0007669"/>
    <property type="project" value="InterPro"/>
</dbReference>
<dbReference type="SUPFAM" id="SSF88946">
    <property type="entry name" value="Sigma2 domain of RNA polymerase sigma factors"/>
    <property type="match status" value="1"/>
</dbReference>
<dbReference type="Pfam" id="PF08281">
    <property type="entry name" value="Sigma70_r4_2"/>
    <property type="match status" value="1"/>
</dbReference>
<dbReference type="Gene3D" id="1.10.10.10">
    <property type="entry name" value="Winged helix-like DNA-binding domain superfamily/Winged helix DNA-binding domain"/>
    <property type="match status" value="1"/>
</dbReference>
<evidence type="ECO:0000256" key="4">
    <source>
        <dbReference type="ARBA" id="ARBA00023163"/>
    </source>
</evidence>
<dbReference type="InterPro" id="IPR007627">
    <property type="entry name" value="RNA_pol_sigma70_r2"/>
</dbReference>
<name>A0A1N6DUY7_9BACT</name>
<evidence type="ECO:0000313" key="7">
    <source>
        <dbReference type="EMBL" id="SIN74589.1"/>
    </source>
</evidence>
<dbReference type="InterPro" id="IPR013324">
    <property type="entry name" value="RNA_pol_sigma_r3/r4-like"/>
</dbReference>
<accession>A0A1N6DUY7</accession>
<keyword evidence="3" id="KW-0731">Sigma factor</keyword>
<dbReference type="GO" id="GO:0016987">
    <property type="term" value="F:sigma factor activity"/>
    <property type="evidence" value="ECO:0007669"/>
    <property type="project" value="UniProtKB-KW"/>
</dbReference>
<proteinExistence type="inferred from homology"/>
<dbReference type="Proteomes" id="UP000185003">
    <property type="component" value="Unassembled WGS sequence"/>
</dbReference>
<evidence type="ECO:0000259" key="6">
    <source>
        <dbReference type="Pfam" id="PF08281"/>
    </source>
</evidence>
<dbReference type="InterPro" id="IPR013249">
    <property type="entry name" value="RNA_pol_sigma70_r4_t2"/>
</dbReference>
<evidence type="ECO:0000256" key="1">
    <source>
        <dbReference type="ARBA" id="ARBA00010641"/>
    </source>
</evidence>
<reference evidence="7 8" key="1">
    <citation type="submission" date="2016-11" db="EMBL/GenBank/DDBJ databases">
        <authorList>
            <person name="Jaros S."/>
            <person name="Januszkiewicz K."/>
            <person name="Wedrychowicz H."/>
        </authorList>
    </citation>
    <scope>NUCLEOTIDE SEQUENCE [LARGE SCALE GENOMIC DNA]</scope>
    <source>
        <strain evidence="7 8">DSM 24787</strain>
    </source>
</reference>
<dbReference type="SUPFAM" id="SSF88659">
    <property type="entry name" value="Sigma3 and sigma4 domains of RNA polymerase sigma factors"/>
    <property type="match status" value="1"/>
</dbReference>
<protein>
    <submittedName>
        <fullName evidence="7">RNA polymerase sigma-70 factor, ECF subfamily</fullName>
    </submittedName>
</protein>
<dbReference type="NCBIfam" id="TIGR02937">
    <property type="entry name" value="sigma70-ECF"/>
    <property type="match status" value="1"/>
</dbReference>
<dbReference type="AlphaFoldDB" id="A0A1N6DUY7"/>
<dbReference type="OrthoDB" id="9780326at2"/>
<organism evidence="7 8">
    <name type="scientific">Chitinophaga niabensis</name>
    <dbReference type="NCBI Taxonomy" id="536979"/>
    <lineage>
        <taxon>Bacteria</taxon>
        <taxon>Pseudomonadati</taxon>
        <taxon>Bacteroidota</taxon>
        <taxon>Chitinophagia</taxon>
        <taxon>Chitinophagales</taxon>
        <taxon>Chitinophagaceae</taxon>
        <taxon>Chitinophaga</taxon>
    </lineage>
</organism>
<evidence type="ECO:0000256" key="2">
    <source>
        <dbReference type="ARBA" id="ARBA00023015"/>
    </source>
</evidence>
<keyword evidence="8" id="KW-1185">Reference proteome</keyword>